<dbReference type="SUPFAM" id="SSF160719">
    <property type="entry name" value="gpW/gp25-like"/>
    <property type="match status" value="1"/>
</dbReference>
<name>A0A9D5K8Z7_UNCW3</name>
<comment type="caution">
    <text evidence="1">The sequence shown here is derived from an EMBL/GenBank/DDBJ whole genome shotgun (WGS) entry which is preliminary data.</text>
</comment>
<gene>
    <name evidence="1" type="ORF">GF359_05070</name>
</gene>
<proteinExistence type="predicted"/>
<sequence>MKDLGRDIKLELDYETGEILDVVITDGDFALLEGEDCLTQDLLNELWTQYYDWALAYTVGTRLPEFVNMPYSGIVVADLYNAIREPLDREDRLVRGRYNIKLTEDGFTCGVFPKSRIRPKELTLEIKNT</sequence>
<dbReference type="Proteomes" id="UP000630660">
    <property type="component" value="Unassembled WGS sequence"/>
</dbReference>
<reference evidence="1" key="1">
    <citation type="submission" date="2019-11" db="EMBL/GenBank/DDBJ databases">
        <title>Microbial mats filling the niche in hypersaline microbial mats.</title>
        <authorList>
            <person name="Wong H.L."/>
            <person name="Macleod F.I."/>
            <person name="White R.A. III"/>
            <person name="Burns B.P."/>
        </authorList>
    </citation>
    <scope>NUCLEOTIDE SEQUENCE</scope>
    <source>
        <strain evidence="1">Bin_327</strain>
    </source>
</reference>
<evidence type="ECO:0000313" key="2">
    <source>
        <dbReference type="Proteomes" id="UP000630660"/>
    </source>
</evidence>
<organism evidence="1 2">
    <name type="scientific">candidate division WOR-3 bacterium</name>
    <dbReference type="NCBI Taxonomy" id="2052148"/>
    <lineage>
        <taxon>Bacteria</taxon>
        <taxon>Bacteria division WOR-3</taxon>
    </lineage>
</organism>
<evidence type="ECO:0000313" key="1">
    <source>
        <dbReference type="EMBL" id="MBD3364567.1"/>
    </source>
</evidence>
<dbReference type="EMBL" id="WJKJ01000162">
    <property type="protein sequence ID" value="MBD3364567.1"/>
    <property type="molecule type" value="Genomic_DNA"/>
</dbReference>
<accession>A0A9D5K8Z7</accession>
<protein>
    <submittedName>
        <fullName evidence="1">Uncharacterized protein</fullName>
    </submittedName>
</protein>
<dbReference type="AlphaFoldDB" id="A0A9D5K8Z7"/>